<evidence type="ECO:0000256" key="2">
    <source>
        <dbReference type="ARBA" id="ARBA00009259"/>
    </source>
</evidence>
<comment type="subcellular location">
    <subcellularLocation>
        <location evidence="1 9">Nucleus</location>
    </subcellularLocation>
</comment>
<dbReference type="EMBL" id="JAPDRL010000006">
    <property type="protein sequence ID" value="KAJ9668638.1"/>
    <property type="molecule type" value="Genomic_DNA"/>
</dbReference>
<dbReference type="Pfam" id="PF08633">
    <property type="entry name" value="Rox3"/>
    <property type="match status" value="1"/>
</dbReference>
<evidence type="ECO:0000256" key="3">
    <source>
        <dbReference type="ARBA" id="ARBA00019615"/>
    </source>
</evidence>
<dbReference type="InterPro" id="IPR013942">
    <property type="entry name" value="Mediator_Med19_fun"/>
</dbReference>
<accession>A0ABQ9P2Z3</accession>
<evidence type="ECO:0000256" key="10">
    <source>
        <dbReference type="SAM" id="MobiDB-lite"/>
    </source>
</evidence>
<keyword evidence="6 9" id="KW-0804">Transcription</keyword>
<evidence type="ECO:0000256" key="4">
    <source>
        <dbReference type="ARBA" id="ARBA00023015"/>
    </source>
</evidence>
<comment type="similarity">
    <text evidence="2 9">Belongs to the Mediator complex subunit 19 family.</text>
</comment>
<feature type="compositionally biased region" description="Polar residues" evidence="10">
    <location>
        <begin position="92"/>
        <end position="106"/>
    </location>
</feature>
<keyword evidence="12" id="KW-1185">Reference proteome</keyword>
<feature type="compositionally biased region" description="Polar residues" evidence="10">
    <location>
        <begin position="1"/>
        <end position="17"/>
    </location>
</feature>
<feature type="compositionally biased region" description="Basic and acidic residues" evidence="10">
    <location>
        <begin position="124"/>
        <end position="150"/>
    </location>
</feature>
<protein>
    <recommendedName>
        <fullName evidence="3 9">Mediator of RNA polymerase II transcription subunit 19</fullName>
    </recommendedName>
    <alternativeName>
        <fullName evidence="8 9">Mediator complex subunit 19</fullName>
    </alternativeName>
</protein>
<evidence type="ECO:0000256" key="1">
    <source>
        <dbReference type="ARBA" id="ARBA00004123"/>
    </source>
</evidence>
<feature type="compositionally biased region" description="Basic and acidic residues" evidence="10">
    <location>
        <begin position="335"/>
        <end position="348"/>
    </location>
</feature>
<feature type="region of interest" description="Disordered" evidence="10">
    <location>
        <begin position="305"/>
        <end position="439"/>
    </location>
</feature>
<keyword evidence="7 9" id="KW-0539">Nucleus</keyword>
<evidence type="ECO:0000256" key="8">
    <source>
        <dbReference type="ARBA" id="ARBA00032018"/>
    </source>
</evidence>
<dbReference type="Proteomes" id="UP001172684">
    <property type="component" value="Unassembled WGS sequence"/>
</dbReference>
<comment type="function">
    <text evidence="9">Component of the Mediator complex, a coactivator involved in the regulated transcription of nearly all RNA polymerase II-dependent genes. Mediator functions as a bridge to convey information from gene-specific regulatory proteins to the basal RNA polymerase II transcription machinery. Mediator is recruited to promoters by direct interactions with regulatory proteins and serves as a scaffold for the assembly of a functional preinitiation complex with RNA polymerase II and the general transcription factors.</text>
</comment>
<evidence type="ECO:0000313" key="12">
    <source>
        <dbReference type="Proteomes" id="UP001172684"/>
    </source>
</evidence>
<name>A0ABQ9P2Z3_9PEZI</name>
<feature type="compositionally biased region" description="Polar residues" evidence="10">
    <location>
        <begin position="46"/>
        <end position="85"/>
    </location>
</feature>
<evidence type="ECO:0000256" key="7">
    <source>
        <dbReference type="ARBA" id="ARBA00023242"/>
    </source>
</evidence>
<feature type="compositionally biased region" description="Basic and acidic residues" evidence="10">
    <location>
        <begin position="305"/>
        <end position="314"/>
    </location>
</feature>
<reference evidence="11" key="1">
    <citation type="submission" date="2022-10" db="EMBL/GenBank/DDBJ databases">
        <title>Culturing micro-colonial fungi from biological soil crusts in the Mojave desert and describing Neophaeococcomyces mojavensis, and introducing the new genera and species Taxawa tesnikishii.</title>
        <authorList>
            <person name="Kurbessoian T."/>
            <person name="Stajich J.E."/>
        </authorList>
    </citation>
    <scope>NUCLEOTIDE SEQUENCE</scope>
    <source>
        <strain evidence="11">TK_1</strain>
    </source>
</reference>
<evidence type="ECO:0000256" key="5">
    <source>
        <dbReference type="ARBA" id="ARBA00023159"/>
    </source>
</evidence>
<evidence type="ECO:0000313" key="11">
    <source>
        <dbReference type="EMBL" id="KAJ9668638.1"/>
    </source>
</evidence>
<sequence length="439" mass="47613">MSASQNKRQRTSGSFSPASPPYHLAKPPTEETKTPVVHPRTPTSPPYMSSAPQSYAYSNTSPTFQQTELSPPLSTAMASQNSQQPALMAATSFPTPADSITDNALSANRDGDGDAQMQDTPVDDGSKTAGEDTEMTDLHDHRHSNHDRQGVDTSASGRRVGLERLDADLGSLYKLCEKPHPVARPHGAQNLIALYGLEQIAASVARKDPVTGEKINKLRKSYEGQIKRLQIGGKNKAVVEEGQFMNLLGYPDFEWHVQKVQGKEMRDPSALLSKLDRALQMGSGKLPPSEDAKWKGIIAQEEAPKPKPLVEAKKGAAGQVGGRASPAPSPLVKPSRPERTGTKRRYDDASYEGYEGYGDDAAIESAGGEDERWSGSAKKKRRKEYGQAGSPLAVRRSTRVRKKPEWYRGPDGAGESDFDFEPSSALQVNPSPEPSPDPE</sequence>
<comment type="subunit">
    <text evidence="9">Component of the Mediator complex.</text>
</comment>
<evidence type="ECO:0000256" key="9">
    <source>
        <dbReference type="RuleBase" id="RU364151"/>
    </source>
</evidence>
<organism evidence="11 12">
    <name type="scientific">Coniosporium apollinis</name>
    <dbReference type="NCBI Taxonomy" id="61459"/>
    <lineage>
        <taxon>Eukaryota</taxon>
        <taxon>Fungi</taxon>
        <taxon>Dikarya</taxon>
        <taxon>Ascomycota</taxon>
        <taxon>Pezizomycotina</taxon>
        <taxon>Dothideomycetes</taxon>
        <taxon>Dothideomycetes incertae sedis</taxon>
        <taxon>Coniosporium</taxon>
    </lineage>
</organism>
<evidence type="ECO:0000256" key="6">
    <source>
        <dbReference type="ARBA" id="ARBA00023163"/>
    </source>
</evidence>
<gene>
    <name evidence="9" type="primary">MED19</name>
    <name evidence="11" type="ORF">H2201_001280</name>
</gene>
<proteinExistence type="inferred from homology"/>
<keyword evidence="5 9" id="KW-0010">Activator</keyword>
<comment type="caution">
    <text evidence="11">The sequence shown here is derived from an EMBL/GenBank/DDBJ whole genome shotgun (WGS) entry which is preliminary data.</text>
</comment>
<keyword evidence="4 9" id="KW-0805">Transcription regulation</keyword>
<feature type="region of interest" description="Disordered" evidence="10">
    <location>
        <begin position="1"/>
        <end position="157"/>
    </location>
</feature>